<gene>
    <name evidence="2" type="ORF">CPELLU_LOCUS3048</name>
</gene>
<feature type="transmembrane region" description="Helical" evidence="1">
    <location>
        <begin position="57"/>
        <end position="80"/>
    </location>
</feature>
<feature type="transmembrane region" description="Helical" evidence="1">
    <location>
        <begin position="12"/>
        <end position="33"/>
    </location>
</feature>
<dbReference type="AlphaFoldDB" id="A0A9N9A1C7"/>
<evidence type="ECO:0000313" key="3">
    <source>
        <dbReference type="Proteomes" id="UP000789759"/>
    </source>
</evidence>
<dbReference type="OrthoDB" id="5591912at2759"/>
<accession>A0A9N9A1C7</accession>
<proteinExistence type="predicted"/>
<keyword evidence="1" id="KW-0812">Transmembrane</keyword>
<name>A0A9N9A1C7_9GLOM</name>
<evidence type="ECO:0000256" key="1">
    <source>
        <dbReference type="SAM" id="Phobius"/>
    </source>
</evidence>
<keyword evidence="3" id="KW-1185">Reference proteome</keyword>
<protein>
    <submittedName>
        <fullName evidence="2">16275_t:CDS:1</fullName>
    </submittedName>
</protein>
<sequence>MARMDKCCGCIPMRAGVITIAIFWLIIGIYNLIQNIEFQLIAVKDYYSNVYKTLEIVIKYALIINSLTILVTVFGIIVVCSMGSARLLKIFLGLYILIIVLHLIHAIYFTVVISSYEFFDFFIDITIKNFIGPLIGIYFAKVIADYIAIVESATTSRTIEDSEVANNQVVTNVQG</sequence>
<keyword evidence="1" id="KW-0472">Membrane</keyword>
<reference evidence="2" key="1">
    <citation type="submission" date="2021-06" db="EMBL/GenBank/DDBJ databases">
        <authorList>
            <person name="Kallberg Y."/>
            <person name="Tangrot J."/>
            <person name="Rosling A."/>
        </authorList>
    </citation>
    <scope>NUCLEOTIDE SEQUENCE</scope>
    <source>
        <strain evidence="2">FL966</strain>
    </source>
</reference>
<keyword evidence="1" id="KW-1133">Transmembrane helix</keyword>
<evidence type="ECO:0000313" key="2">
    <source>
        <dbReference type="EMBL" id="CAG8513810.1"/>
    </source>
</evidence>
<dbReference type="Proteomes" id="UP000789759">
    <property type="component" value="Unassembled WGS sequence"/>
</dbReference>
<comment type="caution">
    <text evidence="2">The sequence shown here is derived from an EMBL/GenBank/DDBJ whole genome shotgun (WGS) entry which is preliminary data.</text>
</comment>
<dbReference type="EMBL" id="CAJVQA010001421">
    <property type="protein sequence ID" value="CAG8513810.1"/>
    <property type="molecule type" value="Genomic_DNA"/>
</dbReference>
<feature type="transmembrane region" description="Helical" evidence="1">
    <location>
        <begin position="92"/>
        <end position="118"/>
    </location>
</feature>
<organism evidence="2 3">
    <name type="scientific">Cetraspora pellucida</name>
    <dbReference type="NCBI Taxonomy" id="1433469"/>
    <lineage>
        <taxon>Eukaryota</taxon>
        <taxon>Fungi</taxon>
        <taxon>Fungi incertae sedis</taxon>
        <taxon>Mucoromycota</taxon>
        <taxon>Glomeromycotina</taxon>
        <taxon>Glomeromycetes</taxon>
        <taxon>Diversisporales</taxon>
        <taxon>Gigasporaceae</taxon>
        <taxon>Cetraspora</taxon>
    </lineage>
</organism>